<organism evidence="2 3">
    <name type="scientific">Testudinid alphaherpesvirus 3</name>
    <dbReference type="NCBI Taxonomy" id="2560801"/>
    <lineage>
        <taxon>Viruses</taxon>
        <taxon>Duplodnaviria</taxon>
        <taxon>Heunggongvirae</taxon>
        <taxon>Peploviricota</taxon>
        <taxon>Herviviricetes</taxon>
        <taxon>Herpesvirales</taxon>
        <taxon>Orthoherpesviridae</taxon>
        <taxon>Alphaherpesvirinae</taxon>
        <taxon>Scutavirus</taxon>
        <taxon>Scutavirus testudinidalpha3</taxon>
    </lineage>
</organism>
<accession>A0A0K1R1B7</accession>
<protein>
    <submittedName>
        <fullName evidence="1">Protein TE15</fullName>
    </submittedName>
</protein>
<reference evidence="1 4" key="1">
    <citation type="journal article" date="2015" name="J. Virol.">
        <title>The Genome of a Tortoise Herpesvirus (Testudinid Herpesvirus 3) Has a Novel Structure and Contains a Large Region That Is Not Required for Replication In Vitro or Virulence In Vivo.</title>
        <authorList>
            <person name="Gandar F."/>
            <person name="Wilkie G.S."/>
            <person name="Gatherer D."/>
            <person name="Kerr K."/>
            <person name="Marlier D."/>
            <person name="Diez M."/>
            <person name="Marschang R.E."/>
            <person name="Mast J."/>
            <person name="Dewals B.G."/>
            <person name="Davison A.J."/>
            <person name="Vanderplasschen A.F."/>
        </authorList>
    </citation>
    <scope>NUCLEOTIDE SEQUENCE [LARGE SCALE GENOMIC DNA]</scope>
    <source>
        <strain evidence="1 4">1976</strain>
    </source>
</reference>
<dbReference type="EMBL" id="KM924292">
    <property type="protein sequence ID" value="AIU39326.1"/>
    <property type="molecule type" value="Genomic_DNA"/>
</dbReference>
<dbReference type="Proteomes" id="UP000208106">
    <property type="component" value="Segment"/>
</dbReference>
<evidence type="ECO:0000313" key="4">
    <source>
        <dbReference type="Proteomes" id="UP000208106"/>
    </source>
</evidence>
<reference evidence="2 3" key="2">
    <citation type="journal article" date="2015" name="PLoS ONE">
        <title>A Genomic Approach to Unravel Host-Pathogen Interaction in Chelonians: The Example of Testudinid Herpesvirus 3.</title>
        <authorList>
            <person name="Origgi F.C."/>
            <person name="Tecilla M."/>
            <person name="Pilo P."/>
            <person name="Aloisio F."/>
            <person name="Otten P."/>
            <person name="Aguilar-Bultet L."/>
            <person name="Sattler U."/>
            <person name="Roccabianca P."/>
            <person name="Romero C.H."/>
            <person name="Bloom D.C."/>
            <person name="Jacobson E.R."/>
        </authorList>
    </citation>
    <scope>NUCLEOTIDE SEQUENCE [LARGE SCALE GENOMIC DNA]</scope>
    <source>
        <strain evidence="2">US1976/98</strain>
    </source>
</reference>
<evidence type="ECO:0000313" key="3">
    <source>
        <dbReference type="Proteomes" id="UP000100290"/>
    </source>
</evidence>
<dbReference type="EMBL" id="KT008627">
    <property type="protein sequence ID" value="AKV40737.1"/>
    <property type="molecule type" value="Genomic_DNA"/>
</dbReference>
<dbReference type="KEGG" id="vg:26122588"/>
<dbReference type="Proteomes" id="UP000100290">
    <property type="component" value="Segment"/>
</dbReference>
<sequence length="231" mass="26489">MECISVRKYLSDIITSGFLGTLNPQLVTIFGRGFWYMENNIERRPREFPKHCLMLPDGEYLKDFNIFVHGTLVLLHNQGVMTREYDVPVECVMVEEMVDRLNRRGCFKQKVAAVTFVPTDFQNTIIDLRWNENPSRPWLIHPLMKAGILIPCTCPNPVSYNCEVRPMDMPAKKTQDGSGKPGRTDPPAISYAIEAWHGVMDELFTMGFKAYNLNCAMTCNESGCRIIKRDE</sequence>
<evidence type="ECO:0000313" key="2">
    <source>
        <dbReference type="EMBL" id="AKV40737.1"/>
    </source>
</evidence>
<gene>
    <name evidence="2" type="primary">ORF90</name>
    <name evidence="1" type="synonym">TE15</name>
</gene>
<proteinExistence type="predicted"/>
<keyword evidence="4" id="KW-1185">Reference proteome</keyword>
<evidence type="ECO:0000313" key="1">
    <source>
        <dbReference type="EMBL" id="AIU39326.1"/>
    </source>
</evidence>
<name>A0A0K1R1B7_9ALPH</name>